<dbReference type="InterPro" id="IPR011006">
    <property type="entry name" value="CheY-like_superfamily"/>
</dbReference>
<dbReference type="Proteomes" id="UP001602245">
    <property type="component" value="Unassembled WGS sequence"/>
</dbReference>
<dbReference type="InterPro" id="IPR001789">
    <property type="entry name" value="Sig_transdc_resp-reg_receiver"/>
</dbReference>
<dbReference type="PRINTS" id="PR00038">
    <property type="entry name" value="HTHLUXR"/>
</dbReference>
<feature type="domain" description="HTH luxR-type" evidence="6">
    <location>
        <begin position="144"/>
        <end position="215"/>
    </location>
</feature>
<gene>
    <name evidence="8" type="ORF">ACFY35_01210</name>
</gene>
<evidence type="ECO:0000256" key="2">
    <source>
        <dbReference type="ARBA" id="ARBA00023015"/>
    </source>
</evidence>
<dbReference type="PROSITE" id="PS50110">
    <property type="entry name" value="RESPONSE_REGULATORY"/>
    <property type="match status" value="1"/>
</dbReference>
<dbReference type="Gene3D" id="3.40.50.2300">
    <property type="match status" value="1"/>
</dbReference>
<dbReference type="SMART" id="SM00448">
    <property type="entry name" value="REC"/>
    <property type="match status" value="1"/>
</dbReference>
<evidence type="ECO:0000259" key="7">
    <source>
        <dbReference type="PROSITE" id="PS50110"/>
    </source>
</evidence>
<dbReference type="PROSITE" id="PS00622">
    <property type="entry name" value="HTH_LUXR_1"/>
    <property type="match status" value="1"/>
</dbReference>
<evidence type="ECO:0000259" key="6">
    <source>
        <dbReference type="PROSITE" id="PS50043"/>
    </source>
</evidence>
<evidence type="ECO:0000313" key="9">
    <source>
        <dbReference type="Proteomes" id="UP001602245"/>
    </source>
</evidence>
<dbReference type="CDD" id="cd17535">
    <property type="entry name" value="REC_NarL-like"/>
    <property type="match status" value="1"/>
</dbReference>
<evidence type="ECO:0000256" key="4">
    <source>
        <dbReference type="ARBA" id="ARBA00023163"/>
    </source>
</evidence>
<protein>
    <submittedName>
        <fullName evidence="8">LuxR C-terminal-related transcriptional regulator</fullName>
    </submittedName>
</protein>
<dbReference type="Pfam" id="PF00196">
    <property type="entry name" value="GerE"/>
    <property type="match status" value="1"/>
</dbReference>
<proteinExistence type="predicted"/>
<dbReference type="PROSITE" id="PS50043">
    <property type="entry name" value="HTH_LUXR_2"/>
    <property type="match status" value="1"/>
</dbReference>
<evidence type="ECO:0000256" key="5">
    <source>
        <dbReference type="PROSITE-ProRule" id="PRU00169"/>
    </source>
</evidence>
<name>A0ABW6W672_9ACTN</name>
<accession>A0ABW6W672</accession>
<dbReference type="PANTHER" id="PTHR43214">
    <property type="entry name" value="TWO-COMPONENT RESPONSE REGULATOR"/>
    <property type="match status" value="1"/>
</dbReference>
<dbReference type="InterPro" id="IPR058245">
    <property type="entry name" value="NreC/VraR/RcsB-like_REC"/>
</dbReference>
<dbReference type="SMART" id="SM00421">
    <property type="entry name" value="HTH_LUXR"/>
    <property type="match status" value="1"/>
</dbReference>
<evidence type="ECO:0000256" key="3">
    <source>
        <dbReference type="ARBA" id="ARBA00023125"/>
    </source>
</evidence>
<organism evidence="8 9">
    <name type="scientific">Paractinoplanes globisporus</name>
    <dbReference type="NCBI Taxonomy" id="113565"/>
    <lineage>
        <taxon>Bacteria</taxon>
        <taxon>Bacillati</taxon>
        <taxon>Actinomycetota</taxon>
        <taxon>Actinomycetes</taxon>
        <taxon>Micromonosporales</taxon>
        <taxon>Micromonosporaceae</taxon>
        <taxon>Paractinoplanes</taxon>
    </lineage>
</organism>
<dbReference type="InterPro" id="IPR039420">
    <property type="entry name" value="WalR-like"/>
</dbReference>
<keyword evidence="9" id="KW-1185">Reference proteome</keyword>
<dbReference type="SUPFAM" id="SSF52172">
    <property type="entry name" value="CheY-like"/>
    <property type="match status" value="1"/>
</dbReference>
<comment type="caution">
    <text evidence="8">The sequence shown here is derived from an EMBL/GenBank/DDBJ whole genome shotgun (WGS) entry which is preliminary data.</text>
</comment>
<keyword evidence="2" id="KW-0805">Transcription regulation</keyword>
<evidence type="ECO:0000313" key="8">
    <source>
        <dbReference type="EMBL" id="MFF5288025.1"/>
    </source>
</evidence>
<dbReference type="Pfam" id="PF00072">
    <property type="entry name" value="Response_reg"/>
    <property type="match status" value="1"/>
</dbReference>
<dbReference type="InterPro" id="IPR000792">
    <property type="entry name" value="Tscrpt_reg_LuxR_C"/>
</dbReference>
<keyword evidence="1 5" id="KW-0597">Phosphoprotein</keyword>
<keyword evidence="3" id="KW-0238">DNA-binding</keyword>
<dbReference type="RefSeq" id="WP_020518457.1">
    <property type="nucleotide sequence ID" value="NZ_JBIAZU010000001.1"/>
</dbReference>
<dbReference type="CDD" id="cd06170">
    <property type="entry name" value="LuxR_C_like"/>
    <property type="match status" value="1"/>
</dbReference>
<feature type="domain" description="Response regulatory" evidence="7">
    <location>
        <begin position="2"/>
        <end position="122"/>
    </location>
</feature>
<keyword evidence="4" id="KW-0804">Transcription</keyword>
<feature type="modified residue" description="4-aspartylphosphate" evidence="5">
    <location>
        <position position="52"/>
    </location>
</feature>
<sequence>MRVVIADDEALLREGLSRLLAELGVEVVAAVGDPEALLRRVALDAPDVAIVDIKMPPTRTDEGIAAALTIGRRYPAVGVLLLSHYQDSRYAMRLLDERPGGVGYLLKERVSDVRVLVDALDRIAEGECVLDPSIVSRLLGRRRRADPLAQLTEREREVLALMAEGRSNQNIAGTLRLSPKTVERHIGNIFAKLDLAESDDHHRRVLAVLTLLRST</sequence>
<dbReference type="EMBL" id="JBIAZU010000001">
    <property type="protein sequence ID" value="MFF5288025.1"/>
    <property type="molecule type" value="Genomic_DNA"/>
</dbReference>
<reference evidence="8 9" key="1">
    <citation type="submission" date="2024-10" db="EMBL/GenBank/DDBJ databases">
        <title>The Natural Products Discovery Center: Release of the First 8490 Sequenced Strains for Exploring Actinobacteria Biosynthetic Diversity.</title>
        <authorList>
            <person name="Kalkreuter E."/>
            <person name="Kautsar S.A."/>
            <person name="Yang D."/>
            <person name="Bader C.D."/>
            <person name="Teijaro C.N."/>
            <person name="Fluegel L."/>
            <person name="Davis C.M."/>
            <person name="Simpson J.R."/>
            <person name="Lauterbach L."/>
            <person name="Steele A.D."/>
            <person name="Gui C."/>
            <person name="Meng S."/>
            <person name="Li G."/>
            <person name="Viehrig K."/>
            <person name="Ye F."/>
            <person name="Su P."/>
            <person name="Kiefer A.F."/>
            <person name="Nichols A."/>
            <person name="Cepeda A.J."/>
            <person name="Yan W."/>
            <person name="Fan B."/>
            <person name="Jiang Y."/>
            <person name="Adhikari A."/>
            <person name="Zheng C.-J."/>
            <person name="Schuster L."/>
            <person name="Cowan T.M."/>
            <person name="Smanski M.J."/>
            <person name="Chevrette M.G."/>
            <person name="De Carvalho L.P.S."/>
            <person name="Shen B."/>
        </authorList>
    </citation>
    <scope>NUCLEOTIDE SEQUENCE [LARGE SCALE GENOMIC DNA]</scope>
    <source>
        <strain evidence="8 9">NPDC000087</strain>
    </source>
</reference>
<dbReference type="PANTHER" id="PTHR43214:SF24">
    <property type="entry name" value="TRANSCRIPTIONAL REGULATORY PROTEIN NARL-RELATED"/>
    <property type="match status" value="1"/>
</dbReference>
<evidence type="ECO:0000256" key="1">
    <source>
        <dbReference type="ARBA" id="ARBA00022553"/>
    </source>
</evidence>